<evidence type="ECO:0000256" key="2">
    <source>
        <dbReference type="ARBA" id="ARBA00022980"/>
    </source>
</evidence>
<dbReference type="GeneID" id="32890114"/>
<keyword evidence="2 5" id="KW-0689">Ribosomal protein</keyword>
<dbReference type="PANTHER" id="PTHR36083:SF1">
    <property type="entry name" value="LARGE RIBOSOMAL SUBUNIT PROTEIN BL32C"/>
    <property type="match status" value="1"/>
</dbReference>
<accession>A0A1W6EGT3</accession>
<evidence type="ECO:0000256" key="5">
    <source>
        <dbReference type="HAMAP-Rule" id="MF_00340"/>
    </source>
</evidence>
<dbReference type="GO" id="GO:0015934">
    <property type="term" value="C:large ribosomal subunit"/>
    <property type="evidence" value="ECO:0007669"/>
    <property type="project" value="InterPro"/>
</dbReference>
<reference evidence="6" key="1">
    <citation type="journal article" date="2017" name="Sci. Rep.">
        <title>Divergent copies of the large inverted repeat in the chloroplast genomes of ulvophycean green algae.</title>
        <authorList>
            <person name="Turmel M."/>
            <person name="Otis C."/>
            <person name="Lemieux C."/>
        </authorList>
    </citation>
    <scope>NUCLEOTIDE SEQUENCE</scope>
</reference>
<dbReference type="NCBIfam" id="TIGR01031">
    <property type="entry name" value="rpmF_bact"/>
    <property type="match status" value="1"/>
</dbReference>
<name>A0A1W6EGT3_9CHLO</name>
<evidence type="ECO:0000313" key="6">
    <source>
        <dbReference type="EMBL" id="ARK14599.1"/>
    </source>
</evidence>
<dbReference type="RefSeq" id="YP_009367573.1">
    <property type="nucleotide sequence ID" value="NC_034711.1"/>
</dbReference>
<keyword evidence="6" id="KW-0934">Plastid</keyword>
<dbReference type="InterPro" id="IPR011332">
    <property type="entry name" value="Ribosomal_zn-bd"/>
</dbReference>
<keyword evidence="3 5" id="KW-0687">Ribonucleoprotein</keyword>
<evidence type="ECO:0000256" key="4">
    <source>
        <dbReference type="ARBA" id="ARBA00035280"/>
    </source>
</evidence>
<evidence type="ECO:0000256" key="3">
    <source>
        <dbReference type="ARBA" id="ARBA00023274"/>
    </source>
</evidence>
<gene>
    <name evidence="5 6" type="primary">rpl32</name>
</gene>
<comment type="subcellular location">
    <subcellularLocation>
        <location evidence="5">Plastid</location>
        <location evidence="5">Chloroplast</location>
    </subcellularLocation>
</comment>
<sequence>MAVPKKRTSKSKKNIRKTIWKNKAKKEATKALSIAKYIVGMDVIKTNSLANKNDTTSLGNTEK</sequence>
<dbReference type="InterPro" id="IPR044958">
    <property type="entry name" value="Ribosomal_bL32_plant/cyanobact"/>
</dbReference>
<dbReference type="SUPFAM" id="SSF57829">
    <property type="entry name" value="Zn-binding ribosomal proteins"/>
    <property type="match status" value="1"/>
</dbReference>
<dbReference type="GO" id="GO:0009507">
    <property type="term" value="C:chloroplast"/>
    <property type="evidence" value="ECO:0007669"/>
    <property type="project" value="UniProtKB-SubCell"/>
</dbReference>
<dbReference type="GO" id="GO:0006412">
    <property type="term" value="P:translation"/>
    <property type="evidence" value="ECO:0007669"/>
    <property type="project" value="UniProtKB-UniRule"/>
</dbReference>
<comment type="similarity">
    <text evidence="1 5">Belongs to the bacterial ribosomal protein bL32 family.</text>
</comment>
<dbReference type="AlphaFoldDB" id="A0A1W6EGT3"/>
<dbReference type="Pfam" id="PF01783">
    <property type="entry name" value="Ribosomal_L32p"/>
    <property type="match status" value="1"/>
</dbReference>
<dbReference type="PANTHER" id="PTHR36083">
    <property type="entry name" value="50S RIBOSOMAL PROTEIN L32, CHLOROPLASTIC"/>
    <property type="match status" value="1"/>
</dbReference>
<dbReference type="EMBL" id="KY407658">
    <property type="protein sequence ID" value="ARK14599.1"/>
    <property type="molecule type" value="Genomic_DNA"/>
</dbReference>
<dbReference type="HAMAP" id="MF_00340">
    <property type="entry name" value="Ribosomal_bL32"/>
    <property type="match status" value="1"/>
</dbReference>
<evidence type="ECO:0000256" key="1">
    <source>
        <dbReference type="ARBA" id="ARBA00008560"/>
    </source>
</evidence>
<keyword evidence="6" id="KW-0150">Chloroplast</keyword>
<protein>
    <recommendedName>
        <fullName evidence="4 5">Large ribosomal subunit protein bL32c</fullName>
    </recommendedName>
</protein>
<proteinExistence type="inferred from homology"/>
<dbReference type="GO" id="GO:0003735">
    <property type="term" value="F:structural constituent of ribosome"/>
    <property type="evidence" value="ECO:0007669"/>
    <property type="project" value="InterPro"/>
</dbReference>
<geneLocation type="chloroplast" evidence="6"/>
<organism evidence="6">
    <name type="scientific">Pseudocharacium americanum</name>
    <dbReference type="NCBI Taxonomy" id="231080"/>
    <lineage>
        <taxon>Eukaryota</taxon>
        <taxon>Viridiplantae</taxon>
        <taxon>Chlorophyta</taxon>
        <taxon>core chlorophytes</taxon>
        <taxon>Ulvophyceae</taxon>
        <taxon>Ignatiales</taxon>
        <taxon>Ignatiaceae</taxon>
        <taxon>Pseudocharacium</taxon>
    </lineage>
</organism>
<dbReference type="InterPro" id="IPR002677">
    <property type="entry name" value="Ribosomal_bL32"/>
</dbReference>